<comment type="similarity">
    <text evidence="1">Belongs to the LysR transcriptional regulatory family.</text>
</comment>
<dbReference type="RefSeq" id="WP_187025269.1">
    <property type="nucleotide sequence ID" value="NZ_JACRUP010000001.1"/>
</dbReference>
<dbReference type="InterPro" id="IPR036388">
    <property type="entry name" value="WH-like_DNA-bd_sf"/>
</dbReference>
<dbReference type="SUPFAM" id="SSF46785">
    <property type="entry name" value="Winged helix' DNA-binding domain"/>
    <property type="match status" value="1"/>
</dbReference>
<dbReference type="AlphaFoldDB" id="A0A9X0R5T1"/>
<dbReference type="PANTHER" id="PTHR30118:SF15">
    <property type="entry name" value="TRANSCRIPTIONAL REGULATORY PROTEIN"/>
    <property type="match status" value="1"/>
</dbReference>
<dbReference type="CDD" id="cd08417">
    <property type="entry name" value="PBP2_Nitroaromatics_like"/>
    <property type="match status" value="1"/>
</dbReference>
<dbReference type="InterPro" id="IPR005119">
    <property type="entry name" value="LysR_subst-bd"/>
</dbReference>
<dbReference type="PROSITE" id="PS50931">
    <property type="entry name" value="HTH_LYSR"/>
    <property type="match status" value="1"/>
</dbReference>
<feature type="domain" description="HTH lysR-type" evidence="5">
    <location>
        <begin position="5"/>
        <end position="62"/>
    </location>
</feature>
<evidence type="ECO:0000256" key="1">
    <source>
        <dbReference type="ARBA" id="ARBA00009437"/>
    </source>
</evidence>
<comment type="caution">
    <text evidence="6">The sequence shown here is derived from an EMBL/GenBank/DDBJ whole genome shotgun (WGS) entry which is preliminary data.</text>
</comment>
<dbReference type="GO" id="GO:0003677">
    <property type="term" value="F:DNA binding"/>
    <property type="evidence" value="ECO:0007669"/>
    <property type="project" value="UniProtKB-KW"/>
</dbReference>
<dbReference type="Pfam" id="PF00126">
    <property type="entry name" value="HTH_1"/>
    <property type="match status" value="1"/>
</dbReference>
<dbReference type="InterPro" id="IPR050389">
    <property type="entry name" value="LysR-type_TF"/>
</dbReference>
<organism evidence="6 7">
    <name type="scientific">Vibrio metschnikovii</name>
    <dbReference type="NCBI Taxonomy" id="28172"/>
    <lineage>
        <taxon>Bacteria</taxon>
        <taxon>Pseudomonadati</taxon>
        <taxon>Pseudomonadota</taxon>
        <taxon>Gammaproteobacteria</taxon>
        <taxon>Vibrionales</taxon>
        <taxon>Vibrionaceae</taxon>
        <taxon>Vibrio</taxon>
    </lineage>
</organism>
<evidence type="ECO:0000256" key="2">
    <source>
        <dbReference type="ARBA" id="ARBA00023015"/>
    </source>
</evidence>
<dbReference type="Gene3D" id="3.40.190.10">
    <property type="entry name" value="Periplasmic binding protein-like II"/>
    <property type="match status" value="2"/>
</dbReference>
<dbReference type="Gene3D" id="1.10.10.10">
    <property type="entry name" value="Winged helix-like DNA-binding domain superfamily/Winged helix DNA-binding domain"/>
    <property type="match status" value="1"/>
</dbReference>
<evidence type="ECO:0000313" key="7">
    <source>
        <dbReference type="Proteomes" id="UP000615796"/>
    </source>
</evidence>
<dbReference type="PRINTS" id="PR00039">
    <property type="entry name" value="HTHLYSR"/>
</dbReference>
<sequence length="306" mass="35236">MFQNINLNLLKSLHIILHETHVSNAAKRLYITQSAMSRQLAQLREICQDELLVRNSNFYVLTPKAELLKKKLDLFFSDFEHLLNDVKFEPKNWQGEFVISSSDYVAQYILPHICSTLGQLAPKLDISYQLWNPLHIGKLHELGIDIASTMLSEKPEGISSQFIGSDYSVLAMRAGHPLSNKDKISINDLISYPYIKITGGADKDYLFDQYIDALKLTRNIKLKVPFFSGATTQLIQTDSLMVIPLHIAKTLEKLSSITYKQLPFDIGINKYWLIWHPKFDNAPSHKWIREQIMLIMQENEYSIHLS</sequence>
<gene>
    <name evidence="6" type="ORF">H8Q88_03235</name>
</gene>
<dbReference type="InterPro" id="IPR037402">
    <property type="entry name" value="YidZ_PBP2"/>
</dbReference>
<dbReference type="InterPro" id="IPR000847">
    <property type="entry name" value="LysR_HTH_N"/>
</dbReference>
<accession>A0A9X0R5T1</accession>
<evidence type="ECO:0000256" key="4">
    <source>
        <dbReference type="ARBA" id="ARBA00023163"/>
    </source>
</evidence>
<dbReference type="Proteomes" id="UP000615796">
    <property type="component" value="Unassembled WGS sequence"/>
</dbReference>
<keyword evidence="2" id="KW-0805">Transcription regulation</keyword>
<evidence type="ECO:0000256" key="3">
    <source>
        <dbReference type="ARBA" id="ARBA00023125"/>
    </source>
</evidence>
<name>A0A9X0R5T1_VIBME</name>
<dbReference type="SUPFAM" id="SSF53850">
    <property type="entry name" value="Periplasmic binding protein-like II"/>
    <property type="match status" value="1"/>
</dbReference>
<protein>
    <submittedName>
        <fullName evidence="6">LysR family transcriptional regulator</fullName>
    </submittedName>
</protein>
<keyword evidence="7" id="KW-1185">Reference proteome</keyword>
<keyword evidence="4" id="KW-0804">Transcription</keyword>
<dbReference type="PANTHER" id="PTHR30118">
    <property type="entry name" value="HTH-TYPE TRANSCRIPTIONAL REGULATOR LEUO-RELATED"/>
    <property type="match status" value="1"/>
</dbReference>
<evidence type="ECO:0000313" key="6">
    <source>
        <dbReference type="EMBL" id="MBC5849972.1"/>
    </source>
</evidence>
<dbReference type="GO" id="GO:0003700">
    <property type="term" value="F:DNA-binding transcription factor activity"/>
    <property type="evidence" value="ECO:0007669"/>
    <property type="project" value="InterPro"/>
</dbReference>
<evidence type="ECO:0000259" key="5">
    <source>
        <dbReference type="PROSITE" id="PS50931"/>
    </source>
</evidence>
<dbReference type="Pfam" id="PF03466">
    <property type="entry name" value="LysR_substrate"/>
    <property type="match status" value="1"/>
</dbReference>
<reference evidence="6" key="1">
    <citation type="submission" date="2020-08" db="EMBL/GenBank/DDBJ databases">
        <title>Genome Sequencing and Pan-Genome Analysis of Migratory bird Vibrio Strains, Inner Mongolia.</title>
        <authorList>
            <person name="Zheng L."/>
        </authorList>
    </citation>
    <scope>NUCLEOTIDE SEQUENCE</scope>
    <source>
        <strain evidence="6">M13F</strain>
    </source>
</reference>
<dbReference type="InterPro" id="IPR036390">
    <property type="entry name" value="WH_DNA-bd_sf"/>
</dbReference>
<proteinExistence type="inferred from homology"/>
<keyword evidence="3" id="KW-0238">DNA-binding</keyword>
<dbReference type="EMBL" id="JACRUP010000001">
    <property type="protein sequence ID" value="MBC5849972.1"/>
    <property type="molecule type" value="Genomic_DNA"/>
</dbReference>